<name>A0A918GEG9_9PSEU</name>
<reference evidence="1" key="1">
    <citation type="journal article" date="2014" name="Int. J. Syst. Evol. Microbiol.">
        <title>Complete genome sequence of Corynebacterium casei LMG S-19264T (=DSM 44701T), isolated from a smear-ripened cheese.</title>
        <authorList>
            <consortium name="US DOE Joint Genome Institute (JGI-PGF)"/>
            <person name="Walter F."/>
            <person name="Albersmeier A."/>
            <person name="Kalinowski J."/>
            <person name="Ruckert C."/>
        </authorList>
    </citation>
    <scope>NUCLEOTIDE SEQUENCE</scope>
    <source>
        <strain evidence="1">JCM 3276</strain>
    </source>
</reference>
<dbReference type="Proteomes" id="UP000660680">
    <property type="component" value="Unassembled WGS sequence"/>
</dbReference>
<comment type="caution">
    <text evidence="1">The sequence shown here is derived from an EMBL/GenBank/DDBJ whole genome shotgun (WGS) entry which is preliminary data.</text>
</comment>
<dbReference type="AlphaFoldDB" id="A0A918GEG9"/>
<organism evidence="1 2">
    <name type="scientific">Actinokineospora fastidiosa</name>
    <dbReference type="NCBI Taxonomy" id="1816"/>
    <lineage>
        <taxon>Bacteria</taxon>
        <taxon>Bacillati</taxon>
        <taxon>Actinomycetota</taxon>
        <taxon>Actinomycetes</taxon>
        <taxon>Pseudonocardiales</taxon>
        <taxon>Pseudonocardiaceae</taxon>
        <taxon>Actinokineospora</taxon>
    </lineage>
</organism>
<proteinExistence type="predicted"/>
<keyword evidence="2" id="KW-1185">Reference proteome</keyword>
<evidence type="ECO:0000313" key="1">
    <source>
        <dbReference type="EMBL" id="GGS28572.1"/>
    </source>
</evidence>
<evidence type="ECO:0000313" key="2">
    <source>
        <dbReference type="Proteomes" id="UP000660680"/>
    </source>
</evidence>
<evidence type="ECO:0008006" key="3">
    <source>
        <dbReference type="Google" id="ProtNLM"/>
    </source>
</evidence>
<dbReference type="SUPFAM" id="SSF55781">
    <property type="entry name" value="GAF domain-like"/>
    <property type="match status" value="1"/>
</dbReference>
<accession>A0A918GEG9</accession>
<dbReference type="RefSeq" id="WP_189210334.1">
    <property type="nucleotide sequence ID" value="NZ_BMRB01000002.1"/>
</dbReference>
<reference evidence="1" key="2">
    <citation type="submission" date="2020-09" db="EMBL/GenBank/DDBJ databases">
        <authorList>
            <person name="Sun Q."/>
            <person name="Ohkuma M."/>
        </authorList>
    </citation>
    <scope>NUCLEOTIDE SEQUENCE</scope>
    <source>
        <strain evidence="1">JCM 3276</strain>
    </source>
</reference>
<gene>
    <name evidence="1" type="ORF">GCM10010171_22090</name>
</gene>
<sequence>MSYNDSTGSWSLGLAEVWVRATIELVDAMLGAEPPPEPLSPIGRAARTATDAALVAVGRPSADGGVRLSVLAGQDHRAIRRVAGRDSLVSRVFTASANRISPDPVAAGVLDGTSACPRGLGSTALLTVADDRVVPAVLVLVRYAADPPFGEEHLALLRRLVDHGAALAALRQQVEAERVRAVADDRERIANGLRAAVLPELIAVGLALQNTVTIARNSMVRRRMLQVAARIDGAAGSLRSLVFGLEGMSR</sequence>
<dbReference type="EMBL" id="BMRB01000002">
    <property type="protein sequence ID" value="GGS28572.1"/>
    <property type="molecule type" value="Genomic_DNA"/>
</dbReference>
<protein>
    <recommendedName>
        <fullName evidence="3">GAF domain-containing protein</fullName>
    </recommendedName>
</protein>